<dbReference type="InterPro" id="IPR052020">
    <property type="entry name" value="Cyclic_di-GMP/3'3'-cGAMP_PDE"/>
</dbReference>
<gene>
    <name evidence="2" type="ORF">SNE35_28940</name>
</gene>
<protein>
    <submittedName>
        <fullName evidence="2">DUF3391 domain-containing protein</fullName>
    </submittedName>
</protein>
<dbReference type="Pfam" id="PF13487">
    <property type="entry name" value="HD_5"/>
    <property type="match status" value="1"/>
</dbReference>
<comment type="caution">
    <text evidence="2">The sequence shown here is derived from an EMBL/GenBank/DDBJ whole genome shotgun (WGS) entry which is preliminary data.</text>
</comment>
<feature type="domain" description="HD-GYP" evidence="1">
    <location>
        <begin position="160"/>
        <end position="355"/>
    </location>
</feature>
<sequence>MRGNQHKNMKDRSTDPLIDVSQLRVGMFIHLDLGWMSHPFPLSSFKLSSEDQLLTLRRLGLTQVRWSPEKSDLPLDLGTQPGDLPVAAEGATAEGATAPSAEDLAREAHRLALAAQREALLLCERQYGEAANAFRDLMDLLPRDAHGTRDQAVALASAMLDKMLVEGDLNIRLLNEGAGDRSTAHALNVSIISLLLGRAFGLGRDEMMDLGVGALMHDVGKTQVLARLRHRDDSFTAVEVQAYQQHVAKGVALAQAMGVSSGALLVIAQHHENADGSGFPQRINMDRMSTAARIVALVNRFDGLCNPLVASKAMTPHEALSLMFAQGRNRFDSTMLNAFIRMMGVYPPGSAVQLTDDRYALVVAVNSSRPLKPRVMIHDAKVPREEALILNLEAQPDLGIRRSLKPQQLPRAALDYLSPRARVAYFFESVPPVTQPGELVV</sequence>
<proteinExistence type="predicted"/>
<dbReference type="InterPro" id="IPR021812">
    <property type="entry name" value="DUF3391"/>
</dbReference>
<dbReference type="InterPro" id="IPR003607">
    <property type="entry name" value="HD/PDEase_dom"/>
</dbReference>
<dbReference type="PANTHER" id="PTHR45228">
    <property type="entry name" value="CYCLIC DI-GMP PHOSPHODIESTERASE TM_0186-RELATED"/>
    <property type="match status" value="1"/>
</dbReference>
<keyword evidence="3" id="KW-1185">Reference proteome</keyword>
<evidence type="ECO:0000259" key="1">
    <source>
        <dbReference type="PROSITE" id="PS51832"/>
    </source>
</evidence>
<dbReference type="EMBL" id="JAXCLA010000011">
    <property type="protein sequence ID" value="MDY0748561.1"/>
    <property type="molecule type" value="Genomic_DNA"/>
</dbReference>
<dbReference type="CDD" id="cd00077">
    <property type="entry name" value="HDc"/>
    <property type="match status" value="1"/>
</dbReference>
<dbReference type="SUPFAM" id="SSF109604">
    <property type="entry name" value="HD-domain/PDEase-like"/>
    <property type="match status" value="1"/>
</dbReference>
<dbReference type="Pfam" id="PF11871">
    <property type="entry name" value="DUF3391"/>
    <property type="match status" value="1"/>
</dbReference>
<name>A0ABU5DS75_9BURK</name>
<accession>A0ABU5DS75</accession>
<dbReference type="Gene3D" id="1.10.3210.10">
    <property type="entry name" value="Hypothetical protein af1432"/>
    <property type="match status" value="1"/>
</dbReference>
<dbReference type="Proteomes" id="UP001285263">
    <property type="component" value="Unassembled WGS sequence"/>
</dbReference>
<dbReference type="RefSeq" id="WP_320426531.1">
    <property type="nucleotide sequence ID" value="NZ_JAXCLA010000011.1"/>
</dbReference>
<dbReference type="PANTHER" id="PTHR45228:SF4">
    <property type="entry name" value="LIPOPROTEIN"/>
    <property type="match status" value="1"/>
</dbReference>
<dbReference type="InterPro" id="IPR037522">
    <property type="entry name" value="HD_GYP_dom"/>
</dbReference>
<organism evidence="2 3">
    <name type="scientific">Roseateles agri</name>
    <dbReference type="NCBI Taxonomy" id="3098619"/>
    <lineage>
        <taxon>Bacteria</taxon>
        <taxon>Pseudomonadati</taxon>
        <taxon>Pseudomonadota</taxon>
        <taxon>Betaproteobacteria</taxon>
        <taxon>Burkholderiales</taxon>
        <taxon>Sphaerotilaceae</taxon>
        <taxon>Roseateles</taxon>
    </lineage>
</organism>
<dbReference type="PROSITE" id="PS51832">
    <property type="entry name" value="HD_GYP"/>
    <property type="match status" value="1"/>
</dbReference>
<evidence type="ECO:0000313" key="2">
    <source>
        <dbReference type="EMBL" id="MDY0748561.1"/>
    </source>
</evidence>
<evidence type="ECO:0000313" key="3">
    <source>
        <dbReference type="Proteomes" id="UP001285263"/>
    </source>
</evidence>
<reference evidence="2 3" key="1">
    <citation type="submission" date="2023-11" db="EMBL/GenBank/DDBJ databases">
        <title>Paucibacter sp. nov., isolated from fresh soil in Korea.</title>
        <authorList>
            <person name="Le N.T.T."/>
        </authorList>
    </citation>
    <scope>NUCLEOTIDE SEQUENCE [LARGE SCALE GENOMIC DNA]</scope>
    <source>
        <strain evidence="2 3">R3-3</strain>
    </source>
</reference>